<keyword evidence="5" id="KW-0597">Phosphoprotein</keyword>
<dbReference type="Pfam" id="PF00072">
    <property type="entry name" value="Response_reg"/>
    <property type="match status" value="1"/>
</dbReference>
<evidence type="ECO:0000256" key="4">
    <source>
        <dbReference type="ARBA" id="ARBA00023163"/>
    </source>
</evidence>
<feature type="domain" description="Response regulatory" evidence="7">
    <location>
        <begin position="14"/>
        <end position="128"/>
    </location>
</feature>
<organism evidence="8 9">
    <name type="scientific">Trichlorobacter ammonificans</name>
    <dbReference type="NCBI Taxonomy" id="2916410"/>
    <lineage>
        <taxon>Bacteria</taxon>
        <taxon>Pseudomonadati</taxon>
        <taxon>Thermodesulfobacteriota</taxon>
        <taxon>Desulfuromonadia</taxon>
        <taxon>Geobacterales</taxon>
        <taxon>Geobacteraceae</taxon>
        <taxon>Trichlorobacter</taxon>
    </lineage>
</organism>
<dbReference type="PROSITE" id="PS00675">
    <property type="entry name" value="SIGMA54_INTERACT_1"/>
    <property type="match status" value="1"/>
</dbReference>
<dbReference type="Pfam" id="PF25601">
    <property type="entry name" value="AAA_lid_14"/>
    <property type="match status" value="1"/>
</dbReference>
<dbReference type="SUPFAM" id="SSF52540">
    <property type="entry name" value="P-loop containing nucleoside triphosphate hydrolases"/>
    <property type="match status" value="1"/>
</dbReference>
<evidence type="ECO:0000256" key="1">
    <source>
        <dbReference type="ARBA" id="ARBA00022741"/>
    </source>
</evidence>
<evidence type="ECO:0000256" key="3">
    <source>
        <dbReference type="ARBA" id="ARBA00023015"/>
    </source>
</evidence>
<dbReference type="PRINTS" id="PR01590">
    <property type="entry name" value="HTHFIS"/>
</dbReference>
<dbReference type="SMART" id="SM00448">
    <property type="entry name" value="REC"/>
    <property type="match status" value="1"/>
</dbReference>
<dbReference type="PROSITE" id="PS00688">
    <property type="entry name" value="SIGMA54_INTERACT_3"/>
    <property type="match status" value="1"/>
</dbReference>
<dbReference type="Gene3D" id="1.10.8.60">
    <property type="match status" value="1"/>
</dbReference>
<dbReference type="InterPro" id="IPR001789">
    <property type="entry name" value="Sig_transdc_resp-reg_receiver"/>
</dbReference>
<dbReference type="InterPro" id="IPR011006">
    <property type="entry name" value="CheY-like_superfamily"/>
</dbReference>
<dbReference type="SUPFAM" id="SSF52172">
    <property type="entry name" value="CheY-like"/>
    <property type="match status" value="1"/>
</dbReference>
<dbReference type="SUPFAM" id="SSF46689">
    <property type="entry name" value="Homeodomain-like"/>
    <property type="match status" value="1"/>
</dbReference>
<dbReference type="InterPro" id="IPR025662">
    <property type="entry name" value="Sigma_54_int_dom_ATP-bd_1"/>
</dbReference>
<evidence type="ECO:0000313" key="9">
    <source>
        <dbReference type="Proteomes" id="UP001295463"/>
    </source>
</evidence>
<keyword evidence="9" id="KW-1185">Reference proteome</keyword>
<reference evidence="8 9" key="1">
    <citation type="submission" date="2022-03" db="EMBL/GenBank/DDBJ databases">
        <authorList>
            <person name="Koch H."/>
        </authorList>
    </citation>
    <scope>NUCLEOTIDE SEQUENCE [LARGE SCALE GENOMIC DNA]</scope>
    <source>
        <strain evidence="8 9">G1</strain>
    </source>
</reference>
<dbReference type="InterPro" id="IPR003593">
    <property type="entry name" value="AAA+_ATPase"/>
</dbReference>
<feature type="domain" description="Sigma-54 factor interaction" evidence="6">
    <location>
        <begin position="158"/>
        <end position="386"/>
    </location>
</feature>
<dbReference type="EMBL" id="OW150024">
    <property type="protein sequence ID" value="CAH2030168.1"/>
    <property type="molecule type" value="Genomic_DNA"/>
</dbReference>
<sequence length="481" mass="53477">MTMTEPDQQPDSQCVLLIDDDADFLAEAQRALKSHAISSDTLQDGSQAVHILARGKHSVICLDWVMPGVTGAELLSDIIRLFPYLPVIILTGVSDLGNVVTCIKQGAYDYITKPLDAAKLVSVVQKAFVARELTSQNRKLTGYLQGQPLANPEFFSDIITCNERMLAIFKIIEASRTSRQPVLITGETGVGKELIAKAIHRASGLKGALVTVNVASLDDTMLSDTLFGHKKGAYTGATENRMGLIEQAKGGTLFLDEIGDLSPASQVRLLRLLQQNEYYRLGSDVLHKSDARILTASNAQFDRLLAAGSFRQDLYYRVSSLHLHIPPLRERREDILPLVRHYLEQICTHMNRPVPRLSGEARQALLNYDFPGNVRELINRVSIALTYSRNDILMLEDFHDLKPGTKRPGTLLRRVGSQQFILHGVFPEFPTLDEVEQFLVEEAMAESNGHRGIAAELLGISRPTLQKRLARIEGKRYGEED</sequence>
<gene>
    <name evidence="8" type="ORF">GEAMG1_0346</name>
</gene>
<feature type="modified residue" description="4-aspartylphosphate" evidence="5">
    <location>
        <position position="63"/>
    </location>
</feature>
<dbReference type="Gene3D" id="3.40.50.300">
    <property type="entry name" value="P-loop containing nucleotide triphosphate hydrolases"/>
    <property type="match status" value="1"/>
</dbReference>
<dbReference type="InterPro" id="IPR002078">
    <property type="entry name" value="Sigma_54_int"/>
</dbReference>
<proteinExistence type="predicted"/>
<dbReference type="PANTHER" id="PTHR32071">
    <property type="entry name" value="TRANSCRIPTIONAL REGULATORY PROTEIN"/>
    <property type="match status" value="1"/>
</dbReference>
<dbReference type="SMART" id="SM00382">
    <property type="entry name" value="AAA"/>
    <property type="match status" value="1"/>
</dbReference>
<dbReference type="CDD" id="cd00009">
    <property type="entry name" value="AAA"/>
    <property type="match status" value="1"/>
</dbReference>
<keyword evidence="4" id="KW-0804">Transcription</keyword>
<dbReference type="Proteomes" id="UP001295463">
    <property type="component" value="Chromosome"/>
</dbReference>
<dbReference type="InterPro" id="IPR009057">
    <property type="entry name" value="Homeodomain-like_sf"/>
</dbReference>
<dbReference type="Gene3D" id="3.40.50.2300">
    <property type="match status" value="1"/>
</dbReference>
<dbReference type="PROSITE" id="PS50110">
    <property type="entry name" value="RESPONSE_REGULATORY"/>
    <property type="match status" value="1"/>
</dbReference>
<dbReference type="InterPro" id="IPR025944">
    <property type="entry name" value="Sigma_54_int_dom_CS"/>
</dbReference>
<keyword evidence="3" id="KW-0805">Transcription regulation</keyword>
<dbReference type="PANTHER" id="PTHR32071:SF13">
    <property type="entry name" value="RESPONSE REGULATOR HSFA"/>
    <property type="match status" value="1"/>
</dbReference>
<keyword evidence="2" id="KW-0067">ATP-binding</keyword>
<evidence type="ECO:0000256" key="2">
    <source>
        <dbReference type="ARBA" id="ARBA00022840"/>
    </source>
</evidence>
<dbReference type="InterPro" id="IPR002197">
    <property type="entry name" value="HTH_Fis"/>
</dbReference>
<dbReference type="InterPro" id="IPR058031">
    <property type="entry name" value="AAA_lid_NorR"/>
</dbReference>
<evidence type="ECO:0000259" key="7">
    <source>
        <dbReference type="PROSITE" id="PS50110"/>
    </source>
</evidence>
<evidence type="ECO:0000313" key="8">
    <source>
        <dbReference type="EMBL" id="CAH2030168.1"/>
    </source>
</evidence>
<evidence type="ECO:0000259" key="6">
    <source>
        <dbReference type="PROSITE" id="PS50045"/>
    </source>
</evidence>
<name>A0ABM9D717_9BACT</name>
<dbReference type="PROSITE" id="PS50045">
    <property type="entry name" value="SIGMA54_INTERACT_4"/>
    <property type="match status" value="1"/>
</dbReference>
<dbReference type="Pfam" id="PF00158">
    <property type="entry name" value="Sigma54_activat"/>
    <property type="match status" value="1"/>
</dbReference>
<keyword evidence="1" id="KW-0547">Nucleotide-binding</keyword>
<dbReference type="Pfam" id="PF02954">
    <property type="entry name" value="HTH_8"/>
    <property type="match status" value="1"/>
</dbReference>
<evidence type="ECO:0000256" key="5">
    <source>
        <dbReference type="PROSITE-ProRule" id="PRU00169"/>
    </source>
</evidence>
<protein>
    <submittedName>
        <fullName evidence="8">Two component, sigma54 specific, transcriptional regulator, Fis family</fullName>
    </submittedName>
</protein>
<dbReference type="InterPro" id="IPR027417">
    <property type="entry name" value="P-loop_NTPase"/>
</dbReference>
<dbReference type="Gene3D" id="1.10.10.60">
    <property type="entry name" value="Homeodomain-like"/>
    <property type="match status" value="1"/>
</dbReference>
<accession>A0ABM9D717</accession>